<feature type="transmembrane region" description="Helical" evidence="5">
    <location>
        <begin position="141"/>
        <end position="165"/>
    </location>
</feature>
<dbReference type="Proteomes" id="UP000236178">
    <property type="component" value="Unassembled WGS sequence"/>
</dbReference>
<dbReference type="UniPathway" id="UPA00895"/>
<name>A0A2I0SKN9_9ACTN</name>
<reference evidence="7 8" key="1">
    <citation type="submission" date="2017-12" db="EMBL/GenBank/DDBJ databases">
        <title>Streptomyces populusis sp. nov., a novel endophytic actinobacterium isolated from stems of Populus adenopoda Maxim.</title>
        <authorList>
            <person name="Wang Z."/>
        </authorList>
    </citation>
    <scope>NUCLEOTIDE SEQUENCE [LARGE SCALE GENOMIC DNA]</scope>
    <source>
        <strain evidence="7 8">A249</strain>
    </source>
</reference>
<feature type="transmembrane region" description="Helical" evidence="5">
    <location>
        <begin position="70"/>
        <end position="87"/>
    </location>
</feature>
<evidence type="ECO:0000313" key="8">
    <source>
        <dbReference type="Proteomes" id="UP000236178"/>
    </source>
</evidence>
<feature type="transmembrane region" description="Helical" evidence="5">
    <location>
        <begin position="43"/>
        <end position="63"/>
    </location>
</feature>
<comment type="caution">
    <text evidence="7">The sequence shown here is derived from an EMBL/GenBank/DDBJ whole genome shotgun (WGS) entry which is preliminary data.</text>
</comment>
<evidence type="ECO:0000256" key="3">
    <source>
        <dbReference type="ARBA" id="ARBA00022989"/>
    </source>
</evidence>
<dbReference type="GO" id="GO:0016020">
    <property type="term" value="C:membrane"/>
    <property type="evidence" value="ECO:0007669"/>
    <property type="project" value="UniProtKB-SubCell"/>
</dbReference>
<evidence type="ECO:0000256" key="4">
    <source>
        <dbReference type="ARBA" id="ARBA00023136"/>
    </source>
</evidence>
<evidence type="ECO:0000256" key="1">
    <source>
        <dbReference type="ARBA" id="ARBA00004141"/>
    </source>
</evidence>
<keyword evidence="8" id="KW-1185">Reference proteome</keyword>
<evidence type="ECO:0000259" key="6">
    <source>
        <dbReference type="Pfam" id="PF07291"/>
    </source>
</evidence>
<accession>A0A2I0SKN9</accession>
<gene>
    <name evidence="7" type="ORF">CW362_24350</name>
</gene>
<comment type="subcellular location">
    <subcellularLocation>
        <location evidence="1">Membrane</location>
        <topology evidence="1">Multi-pass membrane protein</topology>
    </subcellularLocation>
</comment>
<dbReference type="InterPro" id="IPR009908">
    <property type="entry name" value="Methylamine_util_MauE"/>
</dbReference>
<keyword evidence="4 5" id="KW-0472">Membrane</keyword>
<evidence type="ECO:0000313" key="7">
    <source>
        <dbReference type="EMBL" id="PKT70487.1"/>
    </source>
</evidence>
<keyword evidence="3 5" id="KW-1133">Transmembrane helix</keyword>
<evidence type="ECO:0000256" key="2">
    <source>
        <dbReference type="ARBA" id="ARBA00022692"/>
    </source>
</evidence>
<evidence type="ECO:0000256" key="5">
    <source>
        <dbReference type="SAM" id="Phobius"/>
    </source>
</evidence>
<sequence>MVEAFGQLCLITVFAWSSGQKAHGFRVFRAHVSATVPRLGRLSSGTLATAVLLMELGVAASLAVRPLERAGLAAALLLLAAFTVYLLNLARTRPDASCGCAGASGTSVSGVHLLRNTLLLALTAGTWWATVSTSGPRLSHYALTAAPAAVVGVTLLHLAELVSLLRTTHVK</sequence>
<dbReference type="AlphaFoldDB" id="A0A2I0SKN9"/>
<keyword evidence="2 5" id="KW-0812">Transmembrane</keyword>
<dbReference type="Pfam" id="PF07291">
    <property type="entry name" value="MauE"/>
    <property type="match status" value="1"/>
</dbReference>
<dbReference type="EMBL" id="PJOS01000050">
    <property type="protein sequence ID" value="PKT70487.1"/>
    <property type="molecule type" value="Genomic_DNA"/>
</dbReference>
<proteinExistence type="predicted"/>
<organism evidence="7 8">
    <name type="scientific">Streptomyces populi</name>
    <dbReference type="NCBI Taxonomy" id="2058924"/>
    <lineage>
        <taxon>Bacteria</taxon>
        <taxon>Bacillati</taxon>
        <taxon>Actinomycetota</taxon>
        <taxon>Actinomycetes</taxon>
        <taxon>Kitasatosporales</taxon>
        <taxon>Streptomycetaceae</taxon>
        <taxon>Streptomyces</taxon>
    </lineage>
</organism>
<protein>
    <recommendedName>
        <fullName evidence="6">Methylamine utilisation protein MauE domain-containing protein</fullName>
    </recommendedName>
</protein>
<feature type="domain" description="Methylamine utilisation protein MauE" evidence="6">
    <location>
        <begin position="6"/>
        <end position="128"/>
    </location>
</feature>
<dbReference type="OrthoDB" id="3430313at2"/>
<dbReference type="GO" id="GO:0030416">
    <property type="term" value="P:methylamine metabolic process"/>
    <property type="evidence" value="ECO:0007669"/>
    <property type="project" value="InterPro"/>
</dbReference>